<reference evidence="3 5" key="2">
    <citation type="submission" date="2020-02" db="EMBL/GenBank/DDBJ databases">
        <title>The WGS of Modestobacter muralis DSM 100205.</title>
        <authorList>
            <person name="Jiang Z."/>
        </authorList>
    </citation>
    <scope>NUCLEOTIDE SEQUENCE [LARGE SCALE GENOMIC DNA]</scope>
    <source>
        <strain evidence="3 5">DSM 100205</strain>
    </source>
</reference>
<feature type="region of interest" description="Disordered" evidence="1">
    <location>
        <begin position="191"/>
        <end position="211"/>
    </location>
</feature>
<reference evidence="2 4" key="1">
    <citation type="submission" date="2020-01" db="EMBL/GenBank/DDBJ databases">
        <title>the WGS Modestobacter muralis CPCC 204518.</title>
        <authorList>
            <person name="Jiang Z."/>
        </authorList>
    </citation>
    <scope>NUCLEOTIDE SEQUENCE [LARGE SCALE GENOMIC DNA]</scope>
    <source>
        <strain evidence="2 4">DSM 100205</strain>
    </source>
</reference>
<comment type="caution">
    <text evidence="3">The sequence shown here is derived from an EMBL/GenBank/DDBJ whole genome shotgun (WGS) entry which is preliminary data.</text>
</comment>
<dbReference type="RefSeq" id="WP_163612030.1">
    <property type="nucleotide sequence ID" value="NZ_JAAGWB010000043.1"/>
</dbReference>
<organism evidence="3 5">
    <name type="scientific">Modestobacter muralis</name>
    <dbReference type="NCBI Taxonomy" id="1608614"/>
    <lineage>
        <taxon>Bacteria</taxon>
        <taxon>Bacillati</taxon>
        <taxon>Actinomycetota</taxon>
        <taxon>Actinomycetes</taxon>
        <taxon>Geodermatophilales</taxon>
        <taxon>Geodermatophilaceae</taxon>
        <taxon>Modestobacter</taxon>
    </lineage>
</organism>
<evidence type="ECO:0000313" key="3">
    <source>
        <dbReference type="EMBL" id="NEN52372.1"/>
    </source>
</evidence>
<dbReference type="AlphaFoldDB" id="A0A6P0H9G7"/>
<evidence type="ECO:0000313" key="4">
    <source>
        <dbReference type="Proteomes" id="UP000468828"/>
    </source>
</evidence>
<keyword evidence="4" id="KW-1185">Reference proteome</keyword>
<proteinExistence type="predicted"/>
<dbReference type="EMBL" id="JAAGWB010000043">
    <property type="protein sequence ID" value="NEN52372.1"/>
    <property type="molecule type" value="Genomic_DNA"/>
</dbReference>
<name>A0A6P0H9G7_9ACTN</name>
<dbReference type="EMBL" id="JAAGWH010000041">
    <property type="protein sequence ID" value="NEK95484.1"/>
    <property type="molecule type" value="Genomic_DNA"/>
</dbReference>
<protein>
    <submittedName>
        <fullName evidence="3">Uncharacterized protein</fullName>
    </submittedName>
</protein>
<sequence>MSRSPSENPQHPTPTWPGRALVWPLAMAWLALQALGRAGLWLLATVDAGTSAVARGVGHALRAAVRALGPLGRWLLRALAPPLRGLRRVWAWLNRRVFLAMARGLGRAGRWLVRRSRPLVLVVRRWARQVAVRIRPAVRRLRAATAVVERAAARLGRALARAVAPLRRLVRSAGASIAARVRALGVTGDQPVEPPAAVVPEPAAPRADARR</sequence>
<gene>
    <name evidence="3" type="ORF">G3R41_15760</name>
    <name evidence="2" type="ORF">GCU67_15110</name>
</gene>
<dbReference type="Proteomes" id="UP000471152">
    <property type="component" value="Unassembled WGS sequence"/>
</dbReference>
<dbReference type="Proteomes" id="UP000468828">
    <property type="component" value="Unassembled WGS sequence"/>
</dbReference>
<evidence type="ECO:0000313" key="2">
    <source>
        <dbReference type="EMBL" id="NEK95484.1"/>
    </source>
</evidence>
<accession>A0A6P0H9G7</accession>
<feature type="compositionally biased region" description="Low complexity" evidence="1">
    <location>
        <begin position="195"/>
        <end position="211"/>
    </location>
</feature>
<evidence type="ECO:0000313" key="5">
    <source>
        <dbReference type="Proteomes" id="UP000471152"/>
    </source>
</evidence>
<evidence type="ECO:0000256" key="1">
    <source>
        <dbReference type="SAM" id="MobiDB-lite"/>
    </source>
</evidence>